<proteinExistence type="predicted"/>
<dbReference type="Gene3D" id="4.10.1000.10">
    <property type="entry name" value="Zinc finger, CCCH-type"/>
    <property type="match status" value="1"/>
</dbReference>
<keyword evidence="2 5" id="KW-0863">Zinc-finger</keyword>
<dbReference type="GO" id="GO:0008270">
    <property type="term" value="F:zinc ion binding"/>
    <property type="evidence" value="ECO:0007669"/>
    <property type="project" value="UniProtKB-KW"/>
</dbReference>
<evidence type="ECO:0000313" key="7">
    <source>
        <dbReference type="EMBL" id="PWA35167.1"/>
    </source>
</evidence>
<dbReference type="GO" id="GO:0003677">
    <property type="term" value="F:DNA binding"/>
    <property type="evidence" value="ECO:0007669"/>
    <property type="project" value="UniProtKB-KW"/>
</dbReference>
<dbReference type="SUPFAM" id="SSF90229">
    <property type="entry name" value="CCCH zinc finger"/>
    <property type="match status" value="1"/>
</dbReference>
<keyword evidence="8" id="KW-1185">Reference proteome</keyword>
<dbReference type="Proteomes" id="UP000245207">
    <property type="component" value="Unassembled WGS sequence"/>
</dbReference>
<feature type="domain" description="C3H1-type" evidence="6">
    <location>
        <begin position="49"/>
        <end position="77"/>
    </location>
</feature>
<evidence type="ECO:0000256" key="1">
    <source>
        <dbReference type="ARBA" id="ARBA00022723"/>
    </source>
</evidence>
<feature type="zinc finger region" description="C3H1-type" evidence="5">
    <location>
        <begin position="49"/>
        <end position="77"/>
    </location>
</feature>
<keyword evidence="3 5" id="KW-0862">Zinc</keyword>
<dbReference type="OrthoDB" id="6053at2759"/>
<dbReference type="EMBL" id="PKPP01020545">
    <property type="protein sequence ID" value="PWA35167.1"/>
    <property type="molecule type" value="Genomic_DNA"/>
</dbReference>
<dbReference type="AlphaFoldDB" id="A0A2U1KEG9"/>
<organism evidence="7 8">
    <name type="scientific">Artemisia annua</name>
    <name type="common">Sweet wormwood</name>
    <dbReference type="NCBI Taxonomy" id="35608"/>
    <lineage>
        <taxon>Eukaryota</taxon>
        <taxon>Viridiplantae</taxon>
        <taxon>Streptophyta</taxon>
        <taxon>Embryophyta</taxon>
        <taxon>Tracheophyta</taxon>
        <taxon>Spermatophyta</taxon>
        <taxon>Magnoliopsida</taxon>
        <taxon>eudicotyledons</taxon>
        <taxon>Gunneridae</taxon>
        <taxon>Pentapetalae</taxon>
        <taxon>asterids</taxon>
        <taxon>campanulids</taxon>
        <taxon>Asterales</taxon>
        <taxon>Asteraceae</taxon>
        <taxon>Asteroideae</taxon>
        <taxon>Anthemideae</taxon>
        <taxon>Artemisiinae</taxon>
        <taxon>Artemisia</taxon>
    </lineage>
</organism>
<dbReference type="PROSITE" id="PS50103">
    <property type="entry name" value="ZF_C3H1"/>
    <property type="match status" value="1"/>
</dbReference>
<sequence>MVDDRRVQRNGSSNSSVHNIEEAVRRLRIQTDGKAEGSAVTGSMAYPDRPGEPDCIFYLRTGMCGYGDSCRFNHPTHIDPVNIRTLFWNYMSRANQHVGGELPERVGEPDCVHIVFHQKFHKIGLVRLPVLDCIFYFGTLIRVRKTVT</sequence>
<comment type="caution">
    <text evidence="7">The sequence shown here is derived from an EMBL/GenBank/DDBJ whole genome shotgun (WGS) entry which is preliminary data.</text>
</comment>
<evidence type="ECO:0000256" key="4">
    <source>
        <dbReference type="ARBA" id="ARBA00023125"/>
    </source>
</evidence>
<accession>A0A2U1KEG9</accession>
<dbReference type="SMART" id="SM00356">
    <property type="entry name" value="ZnF_C3H1"/>
    <property type="match status" value="1"/>
</dbReference>
<keyword evidence="1 5" id="KW-0479">Metal-binding</keyword>
<evidence type="ECO:0000256" key="2">
    <source>
        <dbReference type="ARBA" id="ARBA00022771"/>
    </source>
</evidence>
<evidence type="ECO:0000256" key="3">
    <source>
        <dbReference type="ARBA" id="ARBA00022833"/>
    </source>
</evidence>
<dbReference type="InterPro" id="IPR050974">
    <property type="entry name" value="Plant_ZF_CCCH"/>
</dbReference>
<dbReference type="STRING" id="35608.A0A2U1KEG9"/>
<evidence type="ECO:0000256" key="5">
    <source>
        <dbReference type="PROSITE-ProRule" id="PRU00723"/>
    </source>
</evidence>
<reference evidence="7 8" key="1">
    <citation type="journal article" date="2018" name="Mol. Plant">
        <title>The genome of Artemisia annua provides insight into the evolution of Asteraceae family and artemisinin biosynthesis.</title>
        <authorList>
            <person name="Shen Q."/>
            <person name="Zhang L."/>
            <person name="Liao Z."/>
            <person name="Wang S."/>
            <person name="Yan T."/>
            <person name="Shi P."/>
            <person name="Liu M."/>
            <person name="Fu X."/>
            <person name="Pan Q."/>
            <person name="Wang Y."/>
            <person name="Lv Z."/>
            <person name="Lu X."/>
            <person name="Zhang F."/>
            <person name="Jiang W."/>
            <person name="Ma Y."/>
            <person name="Chen M."/>
            <person name="Hao X."/>
            <person name="Li L."/>
            <person name="Tang Y."/>
            <person name="Lv G."/>
            <person name="Zhou Y."/>
            <person name="Sun X."/>
            <person name="Brodelius P.E."/>
            <person name="Rose J.K.C."/>
            <person name="Tang K."/>
        </authorList>
    </citation>
    <scope>NUCLEOTIDE SEQUENCE [LARGE SCALE GENOMIC DNA]</scope>
    <source>
        <strain evidence="8">cv. Huhao1</strain>
        <tissue evidence="7">Leaf</tissue>
    </source>
</reference>
<evidence type="ECO:0000313" key="8">
    <source>
        <dbReference type="Proteomes" id="UP000245207"/>
    </source>
</evidence>
<name>A0A2U1KEG9_ARTAN</name>
<protein>
    <submittedName>
        <fullName evidence="7">Zinc finger, CCCH-type</fullName>
    </submittedName>
</protein>
<dbReference type="InterPro" id="IPR000571">
    <property type="entry name" value="Znf_CCCH"/>
</dbReference>
<dbReference type="GO" id="GO:0003729">
    <property type="term" value="F:mRNA binding"/>
    <property type="evidence" value="ECO:0007669"/>
    <property type="project" value="UniProtKB-ARBA"/>
</dbReference>
<gene>
    <name evidence="7" type="ORF">CTI12_AA612040</name>
</gene>
<keyword evidence="4" id="KW-0238">DNA-binding</keyword>
<dbReference type="PANTHER" id="PTHR12506:SF50">
    <property type="entry name" value="ZINC FINGER CCCH DOMAIN-CONTAINING PROTEIN 26"/>
    <property type="match status" value="1"/>
</dbReference>
<dbReference type="PANTHER" id="PTHR12506">
    <property type="entry name" value="PROTEIN PHOSPHATASE RELATED"/>
    <property type="match status" value="1"/>
</dbReference>
<dbReference type="Pfam" id="PF00642">
    <property type="entry name" value="zf-CCCH"/>
    <property type="match status" value="1"/>
</dbReference>
<evidence type="ECO:0000259" key="6">
    <source>
        <dbReference type="PROSITE" id="PS50103"/>
    </source>
</evidence>
<dbReference type="InterPro" id="IPR036855">
    <property type="entry name" value="Znf_CCCH_sf"/>
</dbReference>